<keyword evidence="3 5" id="KW-0067">ATP-binding</keyword>
<dbReference type="GO" id="GO:0005886">
    <property type="term" value="C:plasma membrane"/>
    <property type="evidence" value="ECO:0007669"/>
    <property type="project" value="TreeGrafter"/>
</dbReference>
<dbReference type="InterPro" id="IPR027417">
    <property type="entry name" value="P-loop_NTPase"/>
</dbReference>
<dbReference type="InterPro" id="IPR003593">
    <property type="entry name" value="AAA+_ATPase"/>
</dbReference>
<name>A0A841AC08_9MICO</name>
<dbReference type="PROSITE" id="PS50893">
    <property type="entry name" value="ABC_TRANSPORTER_2"/>
    <property type="match status" value="1"/>
</dbReference>
<keyword evidence="6" id="KW-1185">Reference proteome</keyword>
<feature type="domain" description="ABC transporter" evidence="4">
    <location>
        <begin position="24"/>
        <end position="244"/>
    </location>
</feature>
<dbReference type="Pfam" id="PF00005">
    <property type="entry name" value="ABC_tran"/>
    <property type="match status" value="1"/>
</dbReference>
<keyword evidence="1" id="KW-0813">Transport</keyword>
<evidence type="ECO:0000313" key="5">
    <source>
        <dbReference type="EMBL" id="MBB5831483.1"/>
    </source>
</evidence>
<reference evidence="5 6" key="1">
    <citation type="submission" date="2020-08" db="EMBL/GenBank/DDBJ databases">
        <title>Sequencing the genomes of 1000 actinobacteria strains.</title>
        <authorList>
            <person name="Klenk H.-P."/>
        </authorList>
    </citation>
    <scope>NUCLEOTIDE SEQUENCE [LARGE SCALE GENOMIC DNA]</scope>
    <source>
        <strain evidence="5 6">DSM 28796</strain>
    </source>
</reference>
<evidence type="ECO:0000256" key="1">
    <source>
        <dbReference type="ARBA" id="ARBA00022448"/>
    </source>
</evidence>
<evidence type="ECO:0000256" key="2">
    <source>
        <dbReference type="ARBA" id="ARBA00022741"/>
    </source>
</evidence>
<dbReference type="SUPFAM" id="SSF52540">
    <property type="entry name" value="P-loop containing nucleoside triphosphate hydrolases"/>
    <property type="match status" value="1"/>
</dbReference>
<protein>
    <submittedName>
        <fullName evidence="5">Putative ABC transport system ATP-binding protein</fullName>
    </submittedName>
</protein>
<dbReference type="GO" id="GO:0005524">
    <property type="term" value="F:ATP binding"/>
    <property type="evidence" value="ECO:0007669"/>
    <property type="project" value="UniProtKB-KW"/>
</dbReference>
<dbReference type="PANTHER" id="PTHR24220:SF685">
    <property type="entry name" value="ABC TRANSPORTER RELATED"/>
    <property type="match status" value="1"/>
</dbReference>
<dbReference type="GO" id="GO:0022857">
    <property type="term" value="F:transmembrane transporter activity"/>
    <property type="evidence" value="ECO:0007669"/>
    <property type="project" value="TreeGrafter"/>
</dbReference>
<proteinExistence type="predicted"/>
<sequence>MTSPATSFDPRGAESGAVDDAPLLIARDLHHRLGGTEILHGIDLELGAGEFLAITGPSGCGKSTLLTLLAGLERPGSGTVLWAGEELAGRSERELSRHRLLDVGFVFQRFHLLGTLTLLDNVAMPGLMARRAPRREVRERALELMERLDVAHLAERGVGEASGGQLQRVAIARALINRPRLVVADEPTGALDSAAGTGVMEALEAVVADGAALVLVTHDDSVAARAHRRVAMADGRIVAGEPLLS</sequence>
<dbReference type="RefSeq" id="WP_184324940.1">
    <property type="nucleotide sequence ID" value="NZ_JACHLZ010000001.1"/>
</dbReference>
<organism evidence="5 6">
    <name type="scientific">Brachybacterium aquaticum</name>
    <dbReference type="NCBI Taxonomy" id="1432564"/>
    <lineage>
        <taxon>Bacteria</taxon>
        <taxon>Bacillati</taxon>
        <taxon>Actinomycetota</taxon>
        <taxon>Actinomycetes</taxon>
        <taxon>Micrococcales</taxon>
        <taxon>Dermabacteraceae</taxon>
        <taxon>Brachybacterium</taxon>
    </lineage>
</organism>
<dbReference type="InterPro" id="IPR015854">
    <property type="entry name" value="ABC_transpr_LolD-like"/>
</dbReference>
<gene>
    <name evidence="5" type="ORF">HNR70_001296</name>
</gene>
<dbReference type="Proteomes" id="UP000588158">
    <property type="component" value="Unassembled WGS sequence"/>
</dbReference>
<keyword evidence="2" id="KW-0547">Nucleotide-binding</keyword>
<dbReference type="CDD" id="cd03255">
    <property type="entry name" value="ABC_MJ0796_LolCDE_FtsE"/>
    <property type="match status" value="1"/>
</dbReference>
<dbReference type="InterPro" id="IPR017911">
    <property type="entry name" value="MacB-like_ATP-bd"/>
</dbReference>
<dbReference type="EMBL" id="JACHLZ010000001">
    <property type="protein sequence ID" value="MBB5831483.1"/>
    <property type="molecule type" value="Genomic_DNA"/>
</dbReference>
<dbReference type="GO" id="GO:0016887">
    <property type="term" value="F:ATP hydrolysis activity"/>
    <property type="evidence" value="ECO:0007669"/>
    <property type="project" value="InterPro"/>
</dbReference>
<dbReference type="InterPro" id="IPR003439">
    <property type="entry name" value="ABC_transporter-like_ATP-bd"/>
</dbReference>
<dbReference type="SMART" id="SM00382">
    <property type="entry name" value="AAA"/>
    <property type="match status" value="1"/>
</dbReference>
<comment type="caution">
    <text evidence="5">The sequence shown here is derived from an EMBL/GenBank/DDBJ whole genome shotgun (WGS) entry which is preliminary data.</text>
</comment>
<evidence type="ECO:0000313" key="6">
    <source>
        <dbReference type="Proteomes" id="UP000588158"/>
    </source>
</evidence>
<evidence type="ECO:0000256" key="3">
    <source>
        <dbReference type="ARBA" id="ARBA00022840"/>
    </source>
</evidence>
<dbReference type="AlphaFoldDB" id="A0A841AC08"/>
<accession>A0A841AC08</accession>
<evidence type="ECO:0000259" key="4">
    <source>
        <dbReference type="PROSITE" id="PS50893"/>
    </source>
</evidence>
<dbReference type="Gene3D" id="3.40.50.300">
    <property type="entry name" value="P-loop containing nucleotide triphosphate hydrolases"/>
    <property type="match status" value="1"/>
</dbReference>
<dbReference type="PANTHER" id="PTHR24220">
    <property type="entry name" value="IMPORT ATP-BINDING PROTEIN"/>
    <property type="match status" value="1"/>
</dbReference>